<evidence type="ECO:0000256" key="8">
    <source>
        <dbReference type="ARBA" id="ARBA00023014"/>
    </source>
</evidence>
<dbReference type="EMBL" id="AZAJ01000001">
    <property type="protein sequence ID" value="ETA68412.1"/>
    <property type="molecule type" value="Genomic_DNA"/>
</dbReference>
<dbReference type="Gene3D" id="1.10.1060.10">
    <property type="entry name" value="Alpha-helical ferredoxin"/>
    <property type="match status" value="1"/>
</dbReference>
<evidence type="ECO:0000256" key="6">
    <source>
        <dbReference type="ARBA" id="ARBA00023002"/>
    </source>
</evidence>
<evidence type="ECO:0000313" key="11">
    <source>
        <dbReference type="Proteomes" id="UP000019483"/>
    </source>
</evidence>
<comment type="caution">
    <text evidence="10">The sequence shown here is derived from an EMBL/GenBank/DDBJ whole genome shotgun (WGS) entry which is preliminary data.</text>
</comment>
<accession>W9DXI1</accession>
<evidence type="ECO:0000256" key="3">
    <source>
        <dbReference type="ARBA" id="ARBA00022485"/>
    </source>
</evidence>
<keyword evidence="8" id="KW-0411">Iron-sulfur</keyword>
<dbReference type="AlphaFoldDB" id="W9DXI1"/>
<gene>
    <name evidence="10" type="ORF">MettiDRAFT_1883</name>
</gene>
<dbReference type="InterPro" id="IPR017680">
    <property type="entry name" value="CoB/CoM_hetero-S_Rdtase_csu"/>
</dbReference>
<dbReference type="PANTHER" id="PTHR43255">
    <property type="entry name" value="IRON-SULFUR-BINDING OXIDOREDUCTASE FADF-RELATED-RELATED"/>
    <property type="match status" value="1"/>
</dbReference>
<keyword evidence="3" id="KW-0004">4Fe-4S</keyword>
<dbReference type="NCBIfam" id="TIGR03290">
    <property type="entry name" value="CoB_CoM_SS_C"/>
    <property type="match status" value="1"/>
</dbReference>
<feature type="domain" description="4Fe-4S ferredoxin-type" evidence="9">
    <location>
        <begin position="16"/>
        <end position="45"/>
    </location>
</feature>
<dbReference type="GO" id="GO:0051539">
    <property type="term" value="F:4 iron, 4 sulfur cluster binding"/>
    <property type="evidence" value="ECO:0007669"/>
    <property type="project" value="UniProtKB-KW"/>
</dbReference>
<comment type="pathway">
    <text evidence="1">Cofactor metabolism; coenzyme M-coenzyme B heterodisulfide reduction; coenzyme B and coenzyme M from coenzyme M-coenzyme B heterodisulfide: step 1/1.</text>
</comment>
<dbReference type="GO" id="GO:0015948">
    <property type="term" value="P:methanogenesis"/>
    <property type="evidence" value="ECO:0007669"/>
    <property type="project" value="UniProtKB-KW"/>
</dbReference>
<sequence length="177" mass="20223">MDEIPEEYSNIKKQLREASTNALRCMQCGVCSSSCPSGRHTSLNIRKLVKIAGRNPDIIKNEEVWMCTTCYNCQERCPRGIDIVDTLLNIRSISAQHGIIFPEHREVCQMLIKYGHAVPINDQNKIKRTEIGLEELPETVHKYTDSLNEVKKLLTSCGFEIFTEKNTDYNENTEKTA</sequence>
<evidence type="ECO:0000256" key="2">
    <source>
        <dbReference type="ARBA" id="ARBA00007097"/>
    </source>
</evidence>
<proteinExistence type="inferred from homology"/>
<dbReference type="GO" id="GO:0046872">
    <property type="term" value="F:metal ion binding"/>
    <property type="evidence" value="ECO:0007669"/>
    <property type="project" value="UniProtKB-KW"/>
</dbReference>
<dbReference type="Pfam" id="PF13183">
    <property type="entry name" value="Fer4_8"/>
    <property type="match status" value="1"/>
</dbReference>
<keyword evidence="6" id="KW-0560">Oxidoreductase</keyword>
<dbReference type="InterPro" id="IPR051460">
    <property type="entry name" value="HdrC_iron-sulfur_subunit"/>
</dbReference>
<feature type="domain" description="4Fe-4S ferredoxin-type" evidence="9">
    <location>
        <begin position="56"/>
        <end position="86"/>
    </location>
</feature>
<evidence type="ECO:0000256" key="4">
    <source>
        <dbReference type="ARBA" id="ARBA00022723"/>
    </source>
</evidence>
<dbReference type="PROSITE" id="PS00198">
    <property type="entry name" value="4FE4S_FER_1"/>
    <property type="match status" value="1"/>
</dbReference>
<protein>
    <submittedName>
        <fullName evidence="10">CoB--CoM heterodisulfide reductase subunit C</fullName>
    </submittedName>
</protein>
<evidence type="ECO:0000256" key="7">
    <source>
        <dbReference type="ARBA" id="ARBA00023004"/>
    </source>
</evidence>
<dbReference type="InterPro" id="IPR017896">
    <property type="entry name" value="4Fe4S_Fe-S-bd"/>
</dbReference>
<dbReference type="InterPro" id="IPR017900">
    <property type="entry name" value="4Fe4S_Fe_S_CS"/>
</dbReference>
<keyword evidence="7" id="KW-0408">Iron</keyword>
<evidence type="ECO:0000256" key="1">
    <source>
        <dbReference type="ARBA" id="ARBA00004808"/>
    </source>
</evidence>
<keyword evidence="5" id="KW-0484">Methanogenesis</keyword>
<dbReference type="UniPathway" id="UPA00647">
    <property type="reaction ID" value="UER00700"/>
</dbReference>
<dbReference type="Proteomes" id="UP000019483">
    <property type="component" value="Unassembled WGS sequence"/>
</dbReference>
<dbReference type="GO" id="GO:0051912">
    <property type="term" value="F:CoB--CoM heterodisulfide reductase activity"/>
    <property type="evidence" value="ECO:0007669"/>
    <property type="project" value="InterPro"/>
</dbReference>
<evidence type="ECO:0000259" key="9">
    <source>
        <dbReference type="PROSITE" id="PS51379"/>
    </source>
</evidence>
<reference evidence="10 11" key="1">
    <citation type="submission" date="2013-08" db="EMBL/GenBank/DDBJ databases">
        <authorList>
            <consortium name="DOE Joint Genome Institute"/>
            <person name="Eisen J."/>
            <person name="Huntemann M."/>
            <person name="Han J."/>
            <person name="Chen A."/>
            <person name="Kyrpides N."/>
            <person name="Mavromatis K."/>
            <person name="Markowitz V."/>
            <person name="Palaniappan K."/>
            <person name="Ivanova N."/>
            <person name="Schaumberg A."/>
            <person name="Pati A."/>
            <person name="Liolios K."/>
            <person name="Nordberg H.P."/>
            <person name="Cantor M.N."/>
            <person name="Hua S.X."/>
            <person name="Woyke T."/>
        </authorList>
    </citation>
    <scope>NUCLEOTIDE SEQUENCE [LARGE SCALE GENOMIC DNA]</scope>
    <source>
        <strain evidence="10 11">DSM 2278</strain>
    </source>
</reference>
<comment type="similarity">
    <text evidence="2">Belongs to the HdrC family.</text>
</comment>
<dbReference type="PROSITE" id="PS51379">
    <property type="entry name" value="4FE4S_FER_2"/>
    <property type="match status" value="2"/>
</dbReference>
<dbReference type="STRING" id="1090322.MettiDRAFT_1883"/>
<evidence type="ECO:0000313" key="10">
    <source>
        <dbReference type="EMBL" id="ETA68412.1"/>
    </source>
</evidence>
<evidence type="ECO:0000256" key="5">
    <source>
        <dbReference type="ARBA" id="ARBA00022994"/>
    </source>
</evidence>
<dbReference type="OrthoDB" id="144910at2157"/>
<dbReference type="PANTHER" id="PTHR43255:SF1">
    <property type="entry name" value="IRON-SULFUR-BINDING OXIDOREDUCTASE FADF-RELATED"/>
    <property type="match status" value="1"/>
</dbReference>
<keyword evidence="4" id="KW-0479">Metal-binding</keyword>
<keyword evidence="11" id="KW-1185">Reference proteome</keyword>
<organism evidence="10 11">
    <name type="scientific">Methanolobus tindarius DSM 2278</name>
    <dbReference type="NCBI Taxonomy" id="1090322"/>
    <lineage>
        <taxon>Archaea</taxon>
        <taxon>Methanobacteriati</taxon>
        <taxon>Methanobacteriota</taxon>
        <taxon>Stenosarchaea group</taxon>
        <taxon>Methanomicrobia</taxon>
        <taxon>Methanosarcinales</taxon>
        <taxon>Methanosarcinaceae</taxon>
        <taxon>Methanolobus</taxon>
    </lineage>
</organism>
<dbReference type="GO" id="GO:0005886">
    <property type="term" value="C:plasma membrane"/>
    <property type="evidence" value="ECO:0007669"/>
    <property type="project" value="TreeGrafter"/>
</dbReference>
<name>W9DXI1_METTI</name>
<dbReference type="InterPro" id="IPR009051">
    <property type="entry name" value="Helical_ferredxn"/>
</dbReference>
<dbReference type="RefSeq" id="WP_023845547.1">
    <property type="nucleotide sequence ID" value="NZ_AZAJ01000001.1"/>
</dbReference>
<dbReference type="SUPFAM" id="SSF46548">
    <property type="entry name" value="alpha-helical ferredoxin"/>
    <property type="match status" value="1"/>
</dbReference>